<evidence type="ECO:0000256" key="1">
    <source>
        <dbReference type="SAM" id="Coils"/>
    </source>
</evidence>
<dbReference type="InterPro" id="IPR001478">
    <property type="entry name" value="PDZ"/>
</dbReference>
<accession>A0A7S4PPF3</accession>
<dbReference type="SUPFAM" id="SSF50156">
    <property type="entry name" value="PDZ domain-like"/>
    <property type="match status" value="1"/>
</dbReference>
<dbReference type="InterPro" id="IPR036034">
    <property type="entry name" value="PDZ_sf"/>
</dbReference>
<evidence type="ECO:0000313" key="4">
    <source>
        <dbReference type="EMBL" id="CAE2341665.1"/>
    </source>
</evidence>
<feature type="coiled-coil region" evidence="1">
    <location>
        <begin position="371"/>
        <end position="453"/>
    </location>
</feature>
<feature type="coiled-coil region" evidence="1">
    <location>
        <begin position="196"/>
        <end position="283"/>
    </location>
</feature>
<reference evidence="4" key="1">
    <citation type="submission" date="2021-01" db="EMBL/GenBank/DDBJ databases">
        <authorList>
            <person name="Corre E."/>
            <person name="Pelletier E."/>
            <person name="Niang G."/>
            <person name="Scheremetjew M."/>
            <person name="Finn R."/>
            <person name="Kale V."/>
            <person name="Holt S."/>
            <person name="Cochrane G."/>
            <person name="Meng A."/>
            <person name="Brown T."/>
            <person name="Cohen L."/>
        </authorList>
    </citation>
    <scope>NUCLEOTIDE SEQUENCE</scope>
    <source>
        <strain evidence="4">CCMP 2712</strain>
    </source>
</reference>
<organism evidence="4">
    <name type="scientific">Guillardia theta</name>
    <name type="common">Cryptophyte</name>
    <name type="synonym">Cryptomonas phi</name>
    <dbReference type="NCBI Taxonomy" id="55529"/>
    <lineage>
        <taxon>Eukaryota</taxon>
        <taxon>Cryptophyceae</taxon>
        <taxon>Pyrenomonadales</taxon>
        <taxon>Geminigeraceae</taxon>
        <taxon>Guillardia</taxon>
    </lineage>
</organism>
<gene>
    <name evidence="4" type="ORF">GTHE00462_LOCUS39661</name>
</gene>
<dbReference type="AlphaFoldDB" id="A0A7S4PPF3"/>
<sequence>MSIGRASLSGMQGTGGSAVLQDELAMVGIVLEGSKIMRVVAGSPAHLACRDDVRIEAGDAVIAVDGMPVDDRTAPRALSQNKFPGTMVEVTIEKRSRINSGSTYDFLGMERKRNQERVKFDLTRQSADSLELQRKMSELADHCLGERQDQVDLHRQLKELSELLVAHNVAKEAWVTNHILSKDEALKFPDHYLGANAEKSREMLRTTDEIKHLKKELESVRASERKTKAELIEAKLVLKHSESETMQLLQQSNVELEQCYKKLQKESERADLHEKRAEQALHKLRTEQGINEDLRAEIAKQLQVTTTLEQSGSENLEKAARKINHVEEDLLSAHREIKMLQESESILMKRVNALQNLRLNDVAAEETARQLKAWSDEILFLRRTKDQIEEERRILREQLYDKKEEIMELKKQECNKTNFETLQRKIKEKESIIATQAAEKNALENELMMCKQNQTATSDIHQGGHRSWHHLLFYNETSEDLSSLIVSMSFCLLLAFVVNATPWESLKILQELLVAISSILFILFATLSLFKFILLLVRFFKGSSSARKERLPEVTPLLSNDQGAHVQYQTIEPQRECGMEEGRATACRSGAIESTRGTSLGYSDTQRYSGESWRRESTRSREDRLAALEGTLKGRRELLLA</sequence>
<feature type="coiled-coil region" evidence="1">
    <location>
        <begin position="316"/>
        <end position="343"/>
    </location>
</feature>
<keyword evidence="2" id="KW-0812">Transmembrane</keyword>
<evidence type="ECO:0000259" key="3">
    <source>
        <dbReference type="PROSITE" id="PS50106"/>
    </source>
</evidence>
<feature type="transmembrane region" description="Helical" evidence="2">
    <location>
        <begin position="512"/>
        <end position="540"/>
    </location>
</feature>
<name>A0A7S4PPF3_GUITH</name>
<feature type="domain" description="PDZ" evidence="3">
    <location>
        <begin position="7"/>
        <end position="96"/>
    </location>
</feature>
<dbReference type="EMBL" id="HBKN01050847">
    <property type="protein sequence ID" value="CAE2341665.1"/>
    <property type="molecule type" value="Transcribed_RNA"/>
</dbReference>
<keyword evidence="2" id="KW-1133">Transmembrane helix</keyword>
<evidence type="ECO:0000256" key="2">
    <source>
        <dbReference type="SAM" id="Phobius"/>
    </source>
</evidence>
<dbReference type="Gene3D" id="2.30.42.10">
    <property type="match status" value="1"/>
</dbReference>
<feature type="transmembrane region" description="Helical" evidence="2">
    <location>
        <begin position="481"/>
        <end position="500"/>
    </location>
</feature>
<protein>
    <recommendedName>
        <fullName evidence="3">PDZ domain-containing protein</fullName>
    </recommendedName>
</protein>
<keyword evidence="2" id="KW-0472">Membrane</keyword>
<dbReference type="PROSITE" id="PS50106">
    <property type="entry name" value="PDZ"/>
    <property type="match status" value="1"/>
</dbReference>
<keyword evidence="1" id="KW-0175">Coiled coil</keyword>
<proteinExistence type="predicted"/>